<organism evidence="1">
    <name type="scientific">freshwater metagenome</name>
    <dbReference type="NCBI Taxonomy" id="449393"/>
    <lineage>
        <taxon>unclassified sequences</taxon>
        <taxon>metagenomes</taxon>
        <taxon>ecological metagenomes</taxon>
    </lineage>
</organism>
<accession>A0A6J6PMJ7</accession>
<dbReference type="EMBL" id="CAEZXM010000229">
    <property type="protein sequence ID" value="CAB4699997.1"/>
    <property type="molecule type" value="Genomic_DNA"/>
</dbReference>
<proteinExistence type="predicted"/>
<protein>
    <submittedName>
        <fullName evidence="1">Unannotated protein</fullName>
    </submittedName>
</protein>
<name>A0A6J6PMJ7_9ZZZZ</name>
<dbReference type="AlphaFoldDB" id="A0A6J6PMJ7"/>
<gene>
    <name evidence="1" type="ORF">UFOPK2366_01221</name>
</gene>
<reference evidence="1" key="1">
    <citation type="submission" date="2020-05" db="EMBL/GenBank/DDBJ databases">
        <authorList>
            <person name="Chiriac C."/>
            <person name="Salcher M."/>
            <person name="Ghai R."/>
            <person name="Kavagutti S V."/>
        </authorList>
    </citation>
    <scope>NUCLEOTIDE SEQUENCE</scope>
</reference>
<evidence type="ECO:0000313" key="1">
    <source>
        <dbReference type="EMBL" id="CAB4699997.1"/>
    </source>
</evidence>
<sequence length="49" mass="5149">MVLRTVSLPAVSNCTANIAISKSVRPAAAKIENTSSLGCNFLWATTPSR</sequence>